<feature type="domain" description="CoA-binding" evidence="1">
    <location>
        <begin position="4"/>
        <end position="116"/>
    </location>
</feature>
<dbReference type="SUPFAM" id="SSF51735">
    <property type="entry name" value="NAD(P)-binding Rossmann-fold domains"/>
    <property type="match status" value="1"/>
</dbReference>
<reference evidence="3" key="1">
    <citation type="submission" date="2020-01" db="EMBL/GenBank/DDBJ databases">
        <title>Sphingomonas sp. strain CSW-10.</title>
        <authorList>
            <person name="Chen W.-M."/>
        </authorList>
    </citation>
    <scope>NUCLEOTIDE SEQUENCE [LARGE SCALE GENOMIC DNA]</scope>
    <source>
        <strain evidence="3">NST-5</strain>
    </source>
</reference>
<accession>A0ABW9Z640</accession>
<comment type="caution">
    <text evidence="2">The sequence shown here is derived from an EMBL/GenBank/DDBJ whole genome shotgun (WGS) entry which is preliminary data.</text>
</comment>
<evidence type="ECO:0000313" key="2">
    <source>
        <dbReference type="EMBL" id="NBL63701.1"/>
    </source>
</evidence>
<dbReference type="RefSeq" id="WP_166535538.1">
    <property type="nucleotide sequence ID" value="NZ_JAABLM010000001.1"/>
</dbReference>
<evidence type="ECO:0000259" key="1">
    <source>
        <dbReference type="Pfam" id="PF13380"/>
    </source>
</evidence>
<organism evidence="2 3">
    <name type="scientific">Flavobacterium ichthyis</name>
    <dbReference type="NCBI Taxonomy" id="2698827"/>
    <lineage>
        <taxon>Bacteria</taxon>
        <taxon>Pseudomonadati</taxon>
        <taxon>Bacteroidota</taxon>
        <taxon>Flavobacteriia</taxon>
        <taxon>Flavobacteriales</taxon>
        <taxon>Flavobacteriaceae</taxon>
        <taxon>Flavobacterium</taxon>
    </lineage>
</organism>
<name>A0ABW9Z640_9FLAO</name>
<dbReference type="Proteomes" id="UP000798602">
    <property type="component" value="Unassembled WGS sequence"/>
</dbReference>
<keyword evidence="3" id="KW-1185">Reference proteome</keyword>
<dbReference type="Gene3D" id="3.40.50.720">
    <property type="entry name" value="NAD(P)-binding Rossmann-like Domain"/>
    <property type="match status" value="1"/>
</dbReference>
<protein>
    <submittedName>
        <fullName evidence="2">CoA-binding protein</fullName>
    </submittedName>
</protein>
<dbReference type="InterPro" id="IPR036291">
    <property type="entry name" value="NAD(P)-bd_dom_sf"/>
</dbReference>
<dbReference type="EMBL" id="JAABLM010000001">
    <property type="protein sequence ID" value="NBL63701.1"/>
    <property type="molecule type" value="Genomic_DNA"/>
</dbReference>
<dbReference type="Pfam" id="PF13380">
    <property type="entry name" value="CoA_binding_2"/>
    <property type="match status" value="1"/>
</dbReference>
<proteinExistence type="predicted"/>
<sequence>MNSKKTLVLGASANPSRYSYMAIRSLTNKGHDVVAVGLKEGEIFGVNIKKEPQYFENLDTITLYLNPQNQRQYYDYILSLHPIRVIFNPGTENPELYKLLREKDIEIEIACTLVMLSTGQF</sequence>
<gene>
    <name evidence="2" type="ORF">GV828_00645</name>
</gene>
<evidence type="ECO:0000313" key="3">
    <source>
        <dbReference type="Proteomes" id="UP000798602"/>
    </source>
</evidence>
<dbReference type="InterPro" id="IPR003781">
    <property type="entry name" value="CoA-bd"/>
</dbReference>